<feature type="region of interest" description="Disordered" evidence="1">
    <location>
        <begin position="131"/>
        <end position="156"/>
    </location>
</feature>
<proteinExistence type="predicted"/>
<gene>
    <name evidence="2" type="ORF">CLCR_04729</name>
</gene>
<dbReference type="EMBL" id="LGRB01000011">
    <property type="protein sequence ID" value="OCT49008.1"/>
    <property type="molecule type" value="Genomic_DNA"/>
</dbReference>
<evidence type="ECO:0000313" key="3">
    <source>
        <dbReference type="Proteomes" id="UP000094526"/>
    </source>
</evidence>
<reference evidence="3" key="1">
    <citation type="submission" date="2015-07" db="EMBL/GenBank/DDBJ databases">
        <authorList>
            <person name="Teixeira M.M."/>
            <person name="Souza R.C."/>
            <person name="Almeida L.G."/>
            <person name="Vicente V.A."/>
            <person name="de Hoog S."/>
            <person name="Bocca A.L."/>
            <person name="de Almeida S.R."/>
            <person name="Vasconcelos A.T."/>
            <person name="Felipe M.S."/>
        </authorList>
    </citation>
    <scope>NUCLEOTIDE SEQUENCE [LARGE SCALE GENOMIC DNA]</scope>
    <source>
        <strain evidence="3">KSF</strain>
    </source>
</reference>
<dbReference type="Proteomes" id="UP000094526">
    <property type="component" value="Unassembled WGS sequence"/>
</dbReference>
<evidence type="ECO:0000313" key="2">
    <source>
        <dbReference type="EMBL" id="OCT49008.1"/>
    </source>
</evidence>
<keyword evidence="3" id="KW-1185">Reference proteome</keyword>
<sequence>MPPKARRSKSPDSRYLFVNEDASTVTRTTKDVELDRTKQSHVQRQNFARKRRLREQSDPAPHACSQSSIPPSPIVAAPASLLSQEGSLGNANYFDILQNVDLGDPLFQSTSPPPISQSPLDPLLAALLSDPFAATPKSPPTTSRTGSPYGASQPYRPGHYFDVPPSGYNIPQSLRNPGEVTSPPTPLARVSSVPTSTHRALEQWAPPLIQHYNTVILPEKFWKDTQKVPLAHFRYAALIHDDMRACMAEPAHMYALLATAAAQMIAREGRLLLSNVSEGDTQRVPTFFKTKAVQALRAKLGSEQLDHHTAVDTHRLYAACIHSNNDEAAEPHFQAFILMVGALGGLSTFDDYQLEKFYILDFTAALQRLGIPRLVMTLDPGPPPEEILSPVVSPSPRQFPSGSMLEAFLETYPQCIVLSESIVELVEVVRVSAYLNSSPHYVEQYYRWFSWRTLIILHKLLSMPLHCEEDEKTDSVRITAAFWVAILRSPAVGRRTASRSVSILHAKLQSTDLGTLWHPRIDCLLWISVFGGICCAEEEELDWFVHLARTAATEIGLGNAKELEDLLMAFLYDPHSQKDLVLEFAARIWPSR</sequence>
<dbReference type="VEuPathDB" id="FungiDB:CLCR_04729"/>
<accession>A0A1C1CKG6</accession>
<comment type="caution">
    <text evidence="2">The sequence shown here is derived from an EMBL/GenBank/DDBJ whole genome shotgun (WGS) entry which is preliminary data.</text>
</comment>
<feature type="compositionally biased region" description="Basic and acidic residues" evidence="1">
    <location>
        <begin position="28"/>
        <end position="38"/>
    </location>
</feature>
<organism evidence="2 3">
    <name type="scientific">Cladophialophora carrionii</name>
    <dbReference type="NCBI Taxonomy" id="86049"/>
    <lineage>
        <taxon>Eukaryota</taxon>
        <taxon>Fungi</taxon>
        <taxon>Dikarya</taxon>
        <taxon>Ascomycota</taxon>
        <taxon>Pezizomycotina</taxon>
        <taxon>Eurotiomycetes</taxon>
        <taxon>Chaetothyriomycetidae</taxon>
        <taxon>Chaetothyriales</taxon>
        <taxon>Herpotrichiellaceae</taxon>
        <taxon>Cladophialophora</taxon>
    </lineage>
</organism>
<dbReference type="PANTHER" id="PTHR37540:SF5">
    <property type="entry name" value="TRANSCRIPTION FACTOR DOMAIN-CONTAINING PROTEIN"/>
    <property type="match status" value="1"/>
</dbReference>
<dbReference type="PANTHER" id="PTHR37540">
    <property type="entry name" value="TRANSCRIPTION FACTOR (ACR-2), PUTATIVE-RELATED-RELATED"/>
    <property type="match status" value="1"/>
</dbReference>
<dbReference type="AlphaFoldDB" id="A0A1C1CKG6"/>
<evidence type="ECO:0000256" key="1">
    <source>
        <dbReference type="SAM" id="MobiDB-lite"/>
    </source>
</evidence>
<dbReference type="eggNOG" id="ENOG502T4PI">
    <property type="taxonomic scope" value="Eukaryota"/>
</dbReference>
<dbReference type="OrthoDB" id="4134774at2759"/>
<name>A0A1C1CKG6_9EURO</name>
<feature type="region of interest" description="Disordered" evidence="1">
    <location>
        <begin position="1"/>
        <end position="71"/>
    </location>
</feature>
<protein>
    <submittedName>
        <fullName evidence="2">Uncharacterized protein</fullName>
    </submittedName>
</protein>
<dbReference type="VEuPathDB" id="FungiDB:G647_02903"/>